<gene>
    <name evidence="1" type="ORF">CEXT_397621</name>
</gene>
<evidence type="ECO:0000313" key="1">
    <source>
        <dbReference type="EMBL" id="GIY85868.1"/>
    </source>
</evidence>
<organism evidence="1 2">
    <name type="scientific">Caerostris extrusa</name>
    <name type="common">Bark spider</name>
    <name type="synonym">Caerostris bankana</name>
    <dbReference type="NCBI Taxonomy" id="172846"/>
    <lineage>
        <taxon>Eukaryota</taxon>
        <taxon>Metazoa</taxon>
        <taxon>Ecdysozoa</taxon>
        <taxon>Arthropoda</taxon>
        <taxon>Chelicerata</taxon>
        <taxon>Arachnida</taxon>
        <taxon>Araneae</taxon>
        <taxon>Araneomorphae</taxon>
        <taxon>Entelegynae</taxon>
        <taxon>Araneoidea</taxon>
        <taxon>Araneidae</taxon>
        <taxon>Caerostris</taxon>
    </lineage>
</organism>
<keyword evidence="2" id="KW-1185">Reference proteome</keyword>
<dbReference type="Proteomes" id="UP001054945">
    <property type="component" value="Unassembled WGS sequence"/>
</dbReference>
<reference evidence="1 2" key="1">
    <citation type="submission" date="2021-06" db="EMBL/GenBank/DDBJ databases">
        <title>Caerostris extrusa draft genome.</title>
        <authorList>
            <person name="Kono N."/>
            <person name="Arakawa K."/>
        </authorList>
    </citation>
    <scope>NUCLEOTIDE SEQUENCE [LARGE SCALE GENOMIC DNA]</scope>
</reference>
<dbReference type="AlphaFoldDB" id="A0AAV4WUB2"/>
<comment type="caution">
    <text evidence="1">The sequence shown here is derived from an EMBL/GenBank/DDBJ whole genome shotgun (WGS) entry which is preliminary data.</text>
</comment>
<accession>A0AAV4WUB2</accession>
<name>A0AAV4WUB2_CAEEX</name>
<sequence>MAISAIYQIRLPISVSRCHATRAQLYNIIYESNPRKAKWSLRLTQPYSPWTQLMSCQGAGNTASVAHYPRTTDRNSCYRSNRLPISVSRCHATRARLCNIIYESNPREATWNLRLTQPSSQWTQLMSCQVLETLLLLLTVQQGSYQFLPPVISFFEVVKTNPRFNDLQNSSRSPIEMLTVSYAGH</sequence>
<dbReference type="EMBL" id="BPLR01016705">
    <property type="protein sequence ID" value="GIY85868.1"/>
    <property type="molecule type" value="Genomic_DNA"/>
</dbReference>
<protein>
    <submittedName>
        <fullName evidence="1">Uncharacterized protein</fullName>
    </submittedName>
</protein>
<proteinExistence type="predicted"/>
<evidence type="ECO:0000313" key="2">
    <source>
        <dbReference type="Proteomes" id="UP001054945"/>
    </source>
</evidence>